<evidence type="ECO:0000256" key="1">
    <source>
        <dbReference type="SAM" id="Phobius"/>
    </source>
</evidence>
<name>A0A508TEU9_9BRAD</name>
<gene>
    <name evidence="2" type="ORF">CI1B_46620</name>
</gene>
<keyword evidence="3" id="KW-1185">Reference proteome</keyword>
<sequence>MGATTCQRPRSVAVGPPVMPLREYFVWVGSTLFVVLLAADWWLPAPAAPLPSAIALSEKVHLRIRSDHKWPERIVFDTAHSEMSAPAELEARQDAIPNQKLAQTNQRNRFDALAAINGNQDTPTATNDKASAIRAKPRPLGARMTSTVEFD</sequence>
<keyword evidence="1" id="KW-0472">Membrane</keyword>
<dbReference type="AlphaFoldDB" id="A0A508TEU9"/>
<dbReference type="EMBL" id="CAADFC020000016">
    <property type="protein sequence ID" value="VIO73031.1"/>
    <property type="molecule type" value="Genomic_DNA"/>
</dbReference>
<reference evidence="2" key="1">
    <citation type="submission" date="2019-02" db="EMBL/GenBank/DDBJ databases">
        <authorList>
            <person name="Pothier F.J."/>
        </authorList>
    </citation>
    <scope>NUCLEOTIDE SEQUENCE</scope>
    <source>
        <strain evidence="2">CI-1B</strain>
    </source>
</reference>
<accession>A0A508TEU9</accession>
<feature type="transmembrane region" description="Helical" evidence="1">
    <location>
        <begin position="24"/>
        <end position="43"/>
    </location>
</feature>
<dbReference type="Proteomes" id="UP000328092">
    <property type="component" value="Unassembled WGS sequence"/>
</dbReference>
<comment type="caution">
    <text evidence="2">The sequence shown here is derived from an EMBL/GenBank/DDBJ whole genome shotgun (WGS) entry which is preliminary data.</text>
</comment>
<protein>
    <submittedName>
        <fullName evidence="2">Uncharacterized protein</fullName>
    </submittedName>
</protein>
<keyword evidence="1" id="KW-0812">Transmembrane</keyword>
<evidence type="ECO:0000313" key="2">
    <source>
        <dbReference type="EMBL" id="VIO73031.1"/>
    </source>
</evidence>
<proteinExistence type="predicted"/>
<organism evidence="2 3">
    <name type="scientific">Bradyrhizobium ivorense</name>
    <dbReference type="NCBI Taxonomy" id="2511166"/>
    <lineage>
        <taxon>Bacteria</taxon>
        <taxon>Pseudomonadati</taxon>
        <taxon>Pseudomonadota</taxon>
        <taxon>Alphaproteobacteria</taxon>
        <taxon>Hyphomicrobiales</taxon>
        <taxon>Nitrobacteraceae</taxon>
        <taxon>Bradyrhizobium</taxon>
    </lineage>
</organism>
<keyword evidence="1" id="KW-1133">Transmembrane helix</keyword>
<evidence type="ECO:0000313" key="3">
    <source>
        <dbReference type="Proteomes" id="UP000328092"/>
    </source>
</evidence>